<evidence type="ECO:0000256" key="3">
    <source>
        <dbReference type="ARBA" id="ARBA00022777"/>
    </source>
</evidence>
<dbReference type="GO" id="GO:0005524">
    <property type="term" value="F:ATP binding"/>
    <property type="evidence" value="ECO:0007669"/>
    <property type="project" value="UniProtKB-KW"/>
</dbReference>
<reference evidence="8" key="1">
    <citation type="submission" date="2017-08" db="EMBL/GenBank/DDBJ databases">
        <title>A dynamic microbial community with high functional redundancy inhabits the cold, oxic subseafloor aquifer.</title>
        <authorList>
            <person name="Tully B.J."/>
            <person name="Wheat C.G."/>
            <person name="Glazer B.T."/>
            <person name="Huber J.A."/>
        </authorList>
    </citation>
    <scope>NUCLEOTIDE SEQUENCE [LARGE SCALE GENOMIC DNA]</scope>
</reference>
<evidence type="ECO:0000313" key="8">
    <source>
        <dbReference type="Proteomes" id="UP000217838"/>
    </source>
</evidence>
<sequence length="205" mass="23398">MKIALVANAIIENYEIIHSKLQEYDYLIAVDNGLEHLHKMKLTPSLIVGDFDSVDTHLLKQYSYVNTLKFSVDKNETDLELAILEALKKRATKITGFCCLGKRIDHEMANLILLSKYTNILNFENERETLFVKKESFSFPVKKGQTVSFFPFLSLVENISSKGLQWNIVNKTLSENFVSISNVCVEEKVELNFSSGNLLMIIQLI</sequence>
<keyword evidence="2" id="KW-0547">Nucleotide-binding</keyword>
<dbReference type="GO" id="GO:0004788">
    <property type="term" value="F:thiamine diphosphokinase activity"/>
    <property type="evidence" value="ECO:0007669"/>
    <property type="project" value="UniProtKB-UniRule"/>
</dbReference>
<keyword evidence="3 7" id="KW-0418">Kinase</keyword>
<dbReference type="SMART" id="SM00983">
    <property type="entry name" value="TPK_B1_binding"/>
    <property type="match status" value="1"/>
</dbReference>
<gene>
    <name evidence="7" type="ORF">COB11_04385</name>
</gene>
<dbReference type="Pfam" id="PF04265">
    <property type="entry name" value="TPK_B1_binding"/>
    <property type="match status" value="1"/>
</dbReference>
<comment type="caution">
    <text evidence="7">The sequence shown here is derived from an EMBL/GenBank/DDBJ whole genome shotgun (WGS) entry which is preliminary data.</text>
</comment>
<keyword evidence="1" id="KW-0808">Transferase</keyword>
<dbReference type="Gene3D" id="3.40.50.10240">
    <property type="entry name" value="Thiamin pyrophosphokinase, catalytic domain"/>
    <property type="match status" value="1"/>
</dbReference>
<evidence type="ECO:0000256" key="2">
    <source>
        <dbReference type="ARBA" id="ARBA00022741"/>
    </source>
</evidence>
<dbReference type="InterPro" id="IPR036759">
    <property type="entry name" value="TPK_catalytic_sf"/>
</dbReference>
<dbReference type="AlphaFoldDB" id="A0A2A4YGV8"/>
<dbReference type="SUPFAM" id="SSF63999">
    <property type="entry name" value="Thiamin pyrophosphokinase, catalytic domain"/>
    <property type="match status" value="1"/>
</dbReference>
<dbReference type="InterPro" id="IPR007373">
    <property type="entry name" value="Thiamin_PyroPKinase_B1-bd"/>
</dbReference>
<accession>A0A2A4YGV8</accession>
<protein>
    <recommendedName>
        <fullName evidence="5">Thiamine diphosphokinase</fullName>
        <ecNumber evidence="5">2.7.6.2</ecNumber>
    </recommendedName>
</protein>
<evidence type="ECO:0000256" key="4">
    <source>
        <dbReference type="ARBA" id="ARBA00022840"/>
    </source>
</evidence>
<dbReference type="EMBL" id="NVUU01000046">
    <property type="protein sequence ID" value="PCI94078.1"/>
    <property type="molecule type" value="Genomic_DNA"/>
</dbReference>
<organism evidence="7 8">
    <name type="scientific">Aerophobetes bacterium</name>
    <dbReference type="NCBI Taxonomy" id="2030807"/>
    <lineage>
        <taxon>Bacteria</taxon>
        <taxon>Candidatus Aerophobota</taxon>
    </lineage>
</organism>
<dbReference type="SUPFAM" id="SSF63862">
    <property type="entry name" value="Thiamin pyrophosphokinase, substrate-binding domain"/>
    <property type="match status" value="1"/>
</dbReference>
<evidence type="ECO:0000256" key="1">
    <source>
        <dbReference type="ARBA" id="ARBA00022679"/>
    </source>
</evidence>
<evidence type="ECO:0000256" key="5">
    <source>
        <dbReference type="NCBIfam" id="TIGR01378"/>
    </source>
</evidence>
<dbReference type="GO" id="GO:0006772">
    <property type="term" value="P:thiamine metabolic process"/>
    <property type="evidence" value="ECO:0007669"/>
    <property type="project" value="UniProtKB-UniRule"/>
</dbReference>
<dbReference type="Proteomes" id="UP000217838">
    <property type="component" value="Unassembled WGS sequence"/>
</dbReference>
<evidence type="ECO:0000259" key="6">
    <source>
        <dbReference type="SMART" id="SM00983"/>
    </source>
</evidence>
<dbReference type="GO" id="GO:0016301">
    <property type="term" value="F:kinase activity"/>
    <property type="evidence" value="ECO:0007669"/>
    <property type="project" value="UniProtKB-KW"/>
</dbReference>
<dbReference type="GO" id="GO:0030975">
    <property type="term" value="F:thiamine binding"/>
    <property type="evidence" value="ECO:0007669"/>
    <property type="project" value="InterPro"/>
</dbReference>
<name>A0A2A4YGV8_UNCAE</name>
<evidence type="ECO:0000313" key="7">
    <source>
        <dbReference type="EMBL" id="PCI94078.1"/>
    </source>
</evidence>
<dbReference type="InterPro" id="IPR036371">
    <property type="entry name" value="TPK_B1-bd_sf"/>
</dbReference>
<proteinExistence type="predicted"/>
<dbReference type="Pfam" id="PF04263">
    <property type="entry name" value="TPK_catalytic"/>
    <property type="match status" value="1"/>
</dbReference>
<feature type="domain" description="Thiamin pyrophosphokinase thiamin-binding" evidence="6">
    <location>
        <begin position="128"/>
        <end position="199"/>
    </location>
</feature>
<dbReference type="NCBIfam" id="TIGR01378">
    <property type="entry name" value="thi_PPkinase"/>
    <property type="match status" value="1"/>
</dbReference>
<dbReference type="PANTHER" id="PTHR41299:SF1">
    <property type="entry name" value="THIAMINE PYROPHOSPHOKINASE"/>
    <property type="match status" value="1"/>
</dbReference>
<dbReference type="InterPro" id="IPR053149">
    <property type="entry name" value="TPK"/>
</dbReference>
<dbReference type="InterPro" id="IPR006282">
    <property type="entry name" value="Thi_PPkinase"/>
</dbReference>
<dbReference type="CDD" id="cd07995">
    <property type="entry name" value="TPK"/>
    <property type="match status" value="1"/>
</dbReference>
<dbReference type="PANTHER" id="PTHR41299">
    <property type="entry name" value="THIAMINE PYROPHOSPHOKINASE"/>
    <property type="match status" value="1"/>
</dbReference>
<dbReference type="EC" id="2.7.6.2" evidence="5"/>
<dbReference type="GO" id="GO:0009229">
    <property type="term" value="P:thiamine diphosphate biosynthetic process"/>
    <property type="evidence" value="ECO:0007669"/>
    <property type="project" value="InterPro"/>
</dbReference>
<dbReference type="InterPro" id="IPR007371">
    <property type="entry name" value="TPK_catalytic"/>
</dbReference>
<keyword evidence="4" id="KW-0067">ATP-binding</keyword>